<gene>
    <name evidence="2" type="ORF">MAC_02936</name>
</gene>
<dbReference type="OrthoDB" id="4870810at2759"/>
<feature type="compositionally biased region" description="Polar residues" evidence="1">
    <location>
        <begin position="1"/>
        <end position="12"/>
    </location>
</feature>
<dbReference type="SUPFAM" id="SSF57756">
    <property type="entry name" value="Retrovirus zinc finger-like domains"/>
    <property type="match status" value="1"/>
</dbReference>
<dbReference type="EMBL" id="GL698485">
    <property type="protein sequence ID" value="EFY91050.1"/>
    <property type="molecule type" value="Genomic_DNA"/>
</dbReference>
<evidence type="ECO:0000313" key="3">
    <source>
        <dbReference type="Proteomes" id="UP000002499"/>
    </source>
</evidence>
<dbReference type="InParanoid" id="E9DZ88"/>
<evidence type="ECO:0008006" key="4">
    <source>
        <dbReference type="Google" id="ProtNLM"/>
    </source>
</evidence>
<dbReference type="HOGENOM" id="CLU_940347_0_0_1"/>
<dbReference type="GeneID" id="19247247"/>
<dbReference type="GO" id="GO:0008270">
    <property type="term" value="F:zinc ion binding"/>
    <property type="evidence" value="ECO:0007669"/>
    <property type="project" value="InterPro"/>
</dbReference>
<reference evidence="2 3" key="1">
    <citation type="journal article" date="2011" name="PLoS Genet.">
        <title>Genome sequencing and comparative transcriptomics of the model entomopathogenic fungi Metarhizium anisopliae and M. acridum.</title>
        <authorList>
            <person name="Gao Q."/>
            <person name="Jin K."/>
            <person name="Ying S.H."/>
            <person name="Zhang Y."/>
            <person name="Xiao G."/>
            <person name="Shang Y."/>
            <person name="Duan Z."/>
            <person name="Hu X."/>
            <person name="Xie X.Q."/>
            <person name="Zhou G."/>
            <person name="Peng G."/>
            <person name="Luo Z."/>
            <person name="Huang W."/>
            <person name="Wang B."/>
            <person name="Fang W."/>
            <person name="Wang S."/>
            <person name="Zhong Y."/>
            <person name="Ma L.J."/>
            <person name="St Leger R.J."/>
            <person name="Zhao G.P."/>
            <person name="Pei Y."/>
            <person name="Feng M.G."/>
            <person name="Xia Y."/>
            <person name="Wang C."/>
        </authorList>
    </citation>
    <scope>NUCLEOTIDE SEQUENCE [LARGE SCALE GENOMIC DNA]</scope>
    <source>
        <strain evidence="2 3">CQMa 102</strain>
    </source>
</reference>
<dbReference type="InterPro" id="IPR036875">
    <property type="entry name" value="Znf_CCHC_sf"/>
</dbReference>
<dbReference type="eggNOG" id="ENOG502RBAQ">
    <property type="taxonomic scope" value="Eukaryota"/>
</dbReference>
<dbReference type="GO" id="GO:0003676">
    <property type="term" value="F:nucleic acid binding"/>
    <property type="evidence" value="ECO:0007669"/>
    <property type="project" value="InterPro"/>
</dbReference>
<keyword evidence="3" id="KW-1185">Reference proteome</keyword>
<accession>E9DZ88</accession>
<dbReference type="AlphaFoldDB" id="E9DZ88"/>
<organism evidence="3">
    <name type="scientific">Metarhizium acridum (strain CQMa 102)</name>
    <dbReference type="NCBI Taxonomy" id="655827"/>
    <lineage>
        <taxon>Eukaryota</taxon>
        <taxon>Fungi</taxon>
        <taxon>Dikarya</taxon>
        <taxon>Ascomycota</taxon>
        <taxon>Pezizomycotina</taxon>
        <taxon>Sordariomycetes</taxon>
        <taxon>Hypocreomycetidae</taxon>
        <taxon>Hypocreales</taxon>
        <taxon>Clavicipitaceae</taxon>
        <taxon>Metarhizium</taxon>
    </lineage>
</organism>
<dbReference type="KEGG" id="maw:19247247"/>
<protein>
    <recommendedName>
        <fullName evidence="4">CCHC-type domain-containing protein</fullName>
    </recommendedName>
</protein>
<name>E9DZ88_METAQ</name>
<feature type="region of interest" description="Disordered" evidence="1">
    <location>
        <begin position="1"/>
        <end position="30"/>
    </location>
</feature>
<proteinExistence type="predicted"/>
<dbReference type="Proteomes" id="UP000002499">
    <property type="component" value="Unassembled WGS sequence"/>
</dbReference>
<evidence type="ECO:0000256" key="1">
    <source>
        <dbReference type="SAM" id="MobiDB-lite"/>
    </source>
</evidence>
<evidence type="ECO:0000313" key="2">
    <source>
        <dbReference type="EMBL" id="EFY91050.1"/>
    </source>
</evidence>
<sequence>MSSNPQETNAAENNGDEQSAGARQIRQHGDQFMAVTTTEDLAGTMRELFSRSGAGPDVPLTFHLTNITRLRALSVTPPPFPRKFSEFEAEVRLDQEEAEKEIPCGNCLTPGHKVRDCVHPADDGFIHGCPVCNKADHESADGCKIPWPRRPKKLSWAIERRAHRPTLAAFANWVDMFIEAKEAGDTALPQNFPWTPSFCKSLMEHQTQPWTMFDYAKNDLSDLPKDPETADQDTVMENLAWLRDIPSCVDRIPGGNPWVPLKREPDEEMFEPESHGMEYLSIVEDDVVEDDDGYMP</sequence>